<dbReference type="EMBL" id="BSFL01000001">
    <property type="protein sequence ID" value="GLK79263.1"/>
    <property type="molecule type" value="Genomic_DNA"/>
</dbReference>
<organism evidence="1 2">
    <name type="scientific">Methylopila turkensis</name>
    <dbReference type="NCBI Taxonomy" id="1437816"/>
    <lineage>
        <taxon>Bacteria</taxon>
        <taxon>Pseudomonadati</taxon>
        <taxon>Pseudomonadota</taxon>
        <taxon>Alphaproteobacteria</taxon>
        <taxon>Hyphomicrobiales</taxon>
        <taxon>Methylopilaceae</taxon>
        <taxon>Methylopila</taxon>
    </lineage>
</organism>
<evidence type="ECO:0000313" key="2">
    <source>
        <dbReference type="Proteomes" id="UP001143309"/>
    </source>
</evidence>
<name>A0A9W6JN27_9HYPH</name>
<accession>A0A9W6JN27</accession>
<dbReference type="Proteomes" id="UP001143309">
    <property type="component" value="Unassembled WGS sequence"/>
</dbReference>
<proteinExistence type="predicted"/>
<reference evidence="1" key="2">
    <citation type="submission" date="2023-01" db="EMBL/GenBank/DDBJ databases">
        <authorList>
            <person name="Sun Q."/>
            <person name="Evtushenko L."/>
        </authorList>
    </citation>
    <scope>NUCLEOTIDE SEQUENCE</scope>
    <source>
        <strain evidence="1">VKM B-2748</strain>
    </source>
</reference>
<keyword evidence="2" id="KW-1185">Reference proteome</keyword>
<reference evidence="1" key="1">
    <citation type="journal article" date="2014" name="Int. J. Syst. Evol. Microbiol.">
        <title>Complete genome sequence of Corynebacterium casei LMG S-19264T (=DSM 44701T), isolated from a smear-ripened cheese.</title>
        <authorList>
            <consortium name="US DOE Joint Genome Institute (JGI-PGF)"/>
            <person name="Walter F."/>
            <person name="Albersmeier A."/>
            <person name="Kalinowski J."/>
            <person name="Ruckert C."/>
        </authorList>
    </citation>
    <scope>NUCLEOTIDE SEQUENCE</scope>
    <source>
        <strain evidence="1">VKM B-2748</strain>
    </source>
</reference>
<dbReference type="AlphaFoldDB" id="A0A9W6JN27"/>
<comment type="caution">
    <text evidence="1">The sequence shown here is derived from an EMBL/GenBank/DDBJ whole genome shotgun (WGS) entry which is preliminary data.</text>
</comment>
<gene>
    <name evidence="1" type="ORF">GCM10008174_10040</name>
</gene>
<evidence type="ECO:0000313" key="1">
    <source>
        <dbReference type="EMBL" id="GLK79263.1"/>
    </source>
</evidence>
<protein>
    <submittedName>
        <fullName evidence="1">Uncharacterized protein</fullName>
    </submittedName>
</protein>
<sequence>MFALLSRAIARRAPRPAAPSPTDRALARFSGAHGAAVRRLALRSPRLADLALSYPGLLALLAAPGRRFDAEPAIALVERGASLRSVAASVGAPMWARRLPPEAFAAADVRGLPDSPAFRRWIANVLPASPRRADRWLRFVAEAARCGDDMFTVWVARESQALTAKHDAATVRLLALYAFFSSRADTEAGGLVEARWTPRAQAKAALEQAIAWRSAIDLHLHLADGAAAPRLDGGRILDLELTPLVTARDISEEAAAMRNCLRGYGPDVRRGSEELWSLRRGSVRVATLSVGRPYRRPTVSLVEIKGPGNTEVAPEIWIAAERWLASQADHALVPPPVDWNCSVIAPARWRALWRPYWLALGRIPHWLPLQPPIHGLDDLLR</sequence>
<dbReference type="RefSeq" id="WP_271199728.1">
    <property type="nucleotide sequence ID" value="NZ_BSFL01000001.1"/>
</dbReference>